<name>A0A804Q3A3_MAIZE</name>
<evidence type="ECO:0000313" key="2">
    <source>
        <dbReference type="EnsemblPlants" id="Zm00001eb292200_P001"/>
    </source>
</evidence>
<gene>
    <name evidence="2" type="primary">LOC103630568</name>
</gene>
<reference evidence="2" key="3">
    <citation type="submission" date="2021-05" db="UniProtKB">
        <authorList>
            <consortium name="EnsemblPlants"/>
        </authorList>
    </citation>
    <scope>IDENTIFICATION</scope>
    <source>
        <strain evidence="2">cv. B73</strain>
    </source>
</reference>
<reference evidence="2" key="2">
    <citation type="submission" date="2019-07" db="EMBL/GenBank/DDBJ databases">
        <authorList>
            <person name="Seetharam A."/>
            <person name="Woodhouse M."/>
            <person name="Cannon E."/>
        </authorList>
    </citation>
    <scope>NUCLEOTIDE SEQUENCE [LARGE SCALE GENOMIC DNA]</scope>
    <source>
        <strain evidence="2">cv. B73</strain>
    </source>
</reference>
<dbReference type="KEGG" id="zma:103630568"/>
<dbReference type="RefSeq" id="NP_001355710.1">
    <property type="nucleotide sequence ID" value="NM_001368781.1"/>
</dbReference>
<dbReference type="Proteomes" id="UP000007305">
    <property type="component" value="Chromosome 6"/>
</dbReference>
<protein>
    <submittedName>
        <fullName evidence="2">Uncharacterized protein</fullName>
    </submittedName>
</protein>
<proteinExistence type="predicted"/>
<dbReference type="AlphaFoldDB" id="A0A804Q3A3"/>
<keyword evidence="3" id="KW-1185">Reference proteome</keyword>
<reference evidence="3" key="1">
    <citation type="journal article" date="2009" name="Science">
        <title>The B73 maize genome: complexity, diversity, and dynamics.</title>
        <authorList>
            <person name="Schnable P.S."/>
            <person name="Ware D."/>
            <person name="Fulton R.S."/>
            <person name="Stein J.C."/>
            <person name="Wei F."/>
            <person name="Pasternak S."/>
            <person name="Liang C."/>
            <person name="Zhang J."/>
            <person name="Fulton L."/>
            <person name="Graves T.A."/>
            <person name="Minx P."/>
            <person name="Reily A.D."/>
            <person name="Courtney L."/>
            <person name="Kruchowski S.S."/>
            <person name="Tomlinson C."/>
            <person name="Strong C."/>
            <person name="Delehaunty K."/>
            <person name="Fronick C."/>
            <person name="Courtney B."/>
            <person name="Rock S.M."/>
            <person name="Belter E."/>
            <person name="Du F."/>
            <person name="Kim K."/>
            <person name="Abbott R.M."/>
            <person name="Cotton M."/>
            <person name="Levy A."/>
            <person name="Marchetto P."/>
            <person name="Ochoa K."/>
            <person name="Jackson S.M."/>
            <person name="Gillam B."/>
            <person name="Chen W."/>
            <person name="Yan L."/>
            <person name="Higginbotham J."/>
            <person name="Cardenas M."/>
            <person name="Waligorski J."/>
            <person name="Applebaum E."/>
            <person name="Phelps L."/>
            <person name="Falcone J."/>
            <person name="Kanchi K."/>
            <person name="Thane T."/>
            <person name="Scimone A."/>
            <person name="Thane N."/>
            <person name="Henke J."/>
            <person name="Wang T."/>
            <person name="Ruppert J."/>
            <person name="Shah N."/>
            <person name="Rotter K."/>
            <person name="Hodges J."/>
            <person name="Ingenthron E."/>
            <person name="Cordes M."/>
            <person name="Kohlberg S."/>
            <person name="Sgro J."/>
            <person name="Delgado B."/>
            <person name="Mead K."/>
            <person name="Chinwalla A."/>
            <person name="Leonard S."/>
            <person name="Crouse K."/>
            <person name="Collura K."/>
            <person name="Kudrna D."/>
            <person name="Currie J."/>
            <person name="He R."/>
            <person name="Angelova A."/>
            <person name="Rajasekar S."/>
            <person name="Mueller T."/>
            <person name="Lomeli R."/>
            <person name="Scara G."/>
            <person name="Ko A."/>
            <person name="Delaney K."/>
            <person name="Wissotski M."/>
            <person name="Lopez G."/>
            <person name="Campos D."/>
            <person name="Braidotti M."/>
            <person name="Ashley E."/>
            <person name="Golser W."/>
            <person name="Kim H."/>
            <person name="Lee S."/>
            <person name="Lin J."/>
            <person name="Dujmic Z."/>
            <person name="Kim W."/>
            <person name="Talag J."/>
            <person name="Zuccolo A."/>
            <person name="Fan C."/>
            <person name="Sebastian A."/>
            <person name="Kramer M."/>
            <person name="Spiegel L."/>
            <person name="Nascimento L."/>
            <person name="Zutavern T."/>
            <person name="Miller B."/>
            <person name="Ambroise C."/>
            <person name="Muller S."/>
            <person name="Spooner W."/>
            <person name="Narechania A."/>
            <person name="Ren L."/>
            <person name="Wei S."/>
            <person name="Kumari S."/>
            <person name="Faga B."/>
            <person name="Levy M.J."/>
            <person name="McMahan L."/>
            <person name="Van Buren P."/>
            <person name="Vaughn M.W."/>
            <person name="Ying K."/>
            <person name="Yeh C.-T."/>
            <person name="Emrich S.J."/>
            <person name="Jia Y."/>
            <person name="Kalyanaraman A."/>
            <person name="Hsia A.-P."/>
            <person name="Barbazuk W.B."/>
            <person name="Baucom R.S."/>
            <person name="Brutnell T.P."/>
            <person name="Carpita N.C."/>
            <person name="Chaparro C."/>
            <person name="Chia J.-M."/>
            <person name="Deragon J.-M."/>
            <person name="Estill J.C."/>
            <person name="Fu Y."/>
            <person name="Jeddeloh J.A."/>
            <person name="Han Y."/>
            <person name="Lee H."/>
            <person name="Li P."/>
            <person name="Lisch D.R."/>
            <person name="Liu S."/>
            <person name="Liu Z."/>
            <person name="Nagel D.H."/>
            <person name="McCann M.C."/>
            <person name="SanMiguel P."/>
            <person name="Myers A.M."/>
            <person name="Nettleton D."/>
            <person name="Nguyen J."/>
            <person name="Penning B.W."/>
            <person name="Ponnala L."/>
            <person name="Schneider K.L."/>
            <person name="Schwartz D.C."/>
            <person name="Sharma A."/>
            <person name="Soderlund C."/>
            <person name="Springer N.M."/>
            <person name="Sun Q."/>
            <person name="Wang H."/>
            <person name="Waterman M."/>
            <person name="Westerman R."/>
            <person name="Wolfgruber T.K."/>
            <person name="Yang L."/>
            <person name="Yu Y."/>
            <person name="Zhang L."/>
            <person name="Zhou S."/>
            <person name="Zhu Q."/>
            <person name="Bennetzen J.L."/>
            <person name="Dawe R.K."/>
            <person name="Jiang J."/>
            <person name="Jiang N."/>
            <person name="Presting G.G."/>
            <person name="Wessler S.R."/>
            <person name="Aluru S."/>
            <person name="Martienssen R.A."/>
            <person name="Clifton S.W."/>
            <person name="McCombie W.R."/>
            <person name="Wing R.A."/>
            <person name="Wilson R.K."/>
        </authorList>
    </citation>
    <scope>NUCLEOTIDE SEQUENCE [LARGE SCALE GENOMIC DNA]</scope>
    <source>
        <strain evidence="3">cv. B73</strain>
    </source>
</reference>
<dbReference type="GeneID" id="103630568"/>
<evidence type="ECO:0000313" key="3">
    <source>
        <dbReference type="Proteomes" id="UP000007305"/>
    </source>
</evidence>
<feature type="compositionally biased region" description="Polar residues" evidence="1">
    <location>
        <begin position="94"/>
        <end position="105"/>
    </location>
</feature>
<organism evidence="2 3">
    <name type="scientific">Zea mays</name>
    <name type="common">Maize</name>
    <dbReference type="NCBI Taxonomy" id="4577"/>
    <lineage>
        <taxon>Eukaryota</taxon>
        <taxon>Viridiplantae</taxon>
        <taxon>Streptophyta</taxon>
        <taxon>Embryophyta</taxon>
        <taxon>Tracheophyta</taxon>
        <taxon>Spermatophyta</taxon>
        <taxon>Magnoliopsida</taxon>
        <taxon>Liliopsida</taxon>
        <taxon>Poales</taxon>
        <taxon>Poaceae</taxon>
        <taxon>PACMAD clade</taxon>
        <taxon>Panicoideae</taxon>
        <taxon>Andropogonodae</taxon>
        <taxon>Andropogoneae</taxon>
        <taxon>Tripsacinae</taxon>
        <taxon>Zea</taxon>
    </lineage>
</organism>
<feature type="compositionally biased region" description="Low complexity" evidence="1">
    <location>
        <begin position="63"/>
        <end position="74"/>
    </location>
</feature>
<accession>A0A804Q3A3</accession>
<evidence type="ECO:0000256" key="1">
    <source>
        <dbReference type="SAM" id="MobiDB-lite"/>
    </source>
</evidence>
<feature type="region of interest" description="Disordered" evidence="1">
    <location>
        <begin position="56"/>
        <end position="105"/>
    </location>
</feature>
<dbReference type="Gramene" id="Zm00001eb292200_T001">
    <property type="protein sequence ID" value="Zm00001eb292200_P001"/>
    <property type="gene ID" value="Zm00001eb292200"/>
</dbReference>
<dbReference type="InParanoid" id="A0A804Q3A3"/>
<sequence length="105" mass="11030">MAATSRLLPPVRFCFGAIDLYDGDSDGYDSSVAAGGAHLSPKRLWIPGVAEGCAEAGQDGRRSLGAAGAQGQQQRPRRALRSSLTHPDPVAPAQSPSFHDTSTRR</sequence>
<dbReference type="EnsemblPlants" id="Zm00001eb292200_T001">
    <property type="protein sequence ID" value="Zm00001eb292200_P001"/>
    <property type="gene ID" value="Zm00001eb292200"/>
</dbReference>